<dbReference type="EMBL" id="PHWZ01000967">
    <property type="protein sequence ID" value="TEY29156.1"/>
    <property type="molecule type" value="Genomic_DNA"/>
</dbReference>
<organism evidence="2 3">
    <name type="scientific">Botryotinia calthae</name>
    <dbReference type="NCBI Taxonomy" id="38488"/>
    <lineage>
        <taxon>Eukaryota</taxon>
        <taxon>Fungi</taxon>
        <taxon>Dikarya</taxon>
        <taxon>Ascomycota</taxon>
        <taxon>Pezizomycotina</taxon>
        <taxon>Leotiomycetes</taxon>
        <taxon>Helotiales</taxon>
        <taxon>Sclerotiniaceae</taxon>
        <taxon>Botryotinia</taxon>
    </lineage>
</organism>
<dbReference type="Proteomes" id="UP000297299">
    <property type="component" value="Unassembled WGS sequence"/>
</dbReference>
<feature type="region of interest" description="Disordered" evidence="1">
    <location>
        <begin position="1"/>
        <end position="20"/>
    </location>
</feature>
<proteinExistence type="predicted"/>
<evidence type="ECO:0000313" key="2">
    <source>
        <dbReference type="EMBL" id="TEY29156.1"/>
    </source>
</evidence>
<accession>A0A4Y8CEL4</accession>
<comment type="caution">
    <text evidence="2">The sequence shown here is derived from an EMBL/GenBank/DDBJ whole genome shotgun (WGS) entry which is preliminary data.</text>
</comment>
<reference evidence="2 3" key="1">
    <citation type="submission" date="2017-11" db="EMBL/GenBank/DDBJ databases">
        <title>Comparative genomics of Botrytis spp.</title>
        <authorList>
            <person name="Valero-Jimenez C.A."/>
            <person name="Tapia P."/>
            <person name="Veloso J."/>
            <person name="Silva-Moreno E."/>
            <person name="Staats M."/>
            <person name="Valdes J.H."/>
            <person name="Van Kan J.A.L."/>
        </authorList>
    </citation>
    <scope>NUCLEOTIDE SEQUENCE [LARGE SCALE GENOMIC DNA]</scope>
    <source>
        <strain evidence="2 3">MUCL2830</strain>
    </source>
</reference>
<protein>
    <submittedName>
        <fullName evidence="2">Uncharacterized protein</fullName>
    </submittedName>
</protein>
<name>A0A4Y8CEL4_9HELO</name>
<evidence type="ECO:0000256" key="1">
    <source>
        <dbReference type="SAM" id="MobiDB-lite"/>
    </source>
</evidence>
<evidence type="ECO:0000313" key="3">
    <source>
        <dbReference type="Proteomes" id="UP000297299"/>
    </source>
</evidence>
<keyword evidence="3" id="KW-1185">Reference proteome</keyword>
<gene>
    <name evidence="2" type="ORF">BOTCAL_0971g00010</name>
</gene>
<dbReference type="AlphaFoldDB" id="A0A4Y8CEL4"/>
<sequence length="90" mass="9639">MDVEAGRESNGSLDKEQGMRKNGLDSVEFVILKVDGVGSVFPAAFSSGLGRGEKGERGKFDIDGGCLTLILQSSDLVGVEQYTYVSEEDF</sequence>